<dbReference type="EMBL" id="CP117812">
    <property type="protein sequence ID" value="WDE97879.1"/>
    <property type="molecule type" value="Genomic_DNA"/>
</dbReference>
<name>A0ABY7VVS9_9BACT</name>
<proteinExistence type="predicted"/>
<dbReference type="RefSeq" id="WP_274152535.1">
    <property type="nucleotide sequence ID" value="NZ_CP117812.1"/>
</dbReference>
<dbReference type="InterPro" id="IPR032820">
    <property type="entry name" value="ATPase_put"/>
</dbReference>
<organism evidence="2 3">
    <name type="scientific">Lentisphaera profundi</name>
    <dbReference type="NCBI Taxonomy" id="1658616"/>
    <lineage>
        <taxon>Bacteria</taxon>
        <taxon>Pseudomonadati</taxon>
        <taxon>Lentisphaerota</taxon>
        <taxon>Lentisphaeria</taxon>
        <taxon>Lentisphaerales</taxon>
        <taxon>Lentisphaeraceae</taxon>
        <taxon>Lentisphaera</taxon>
    </lineage>
</organism>
<feature type="transmembrane region" description="Helical" evidence="1">
    <location>
        <begin position="55"/>
        <end position="75"/>
    </location>
</feature>
<accession>A0ABY7VVS9</accession>
<keyword evidence="1" id="KW-1133">Transmembrane helix</keyword>
<reference evidence="2 3" key="1">
    <citation type="submission" date="2023-02" db="EMBL/GenBank/DDBJ databases">
        <title>Genome sequence of Lentisphaera profundi SAORIC-696.</title>
        <authorList>
            <person name="Kim e."/>
            <person name="Cho J.-C."/>
            <person name="Choi A."/>
            <person name="Kang I."/>
        </authorList>
    </citation>
    <scope>NUCLEOTIDE SEQUENCE [LARGE SCALE GENOMIC DNA]</scope>
    <source>
        <strain evidence="2 3">SAORIC-696</strain>
    </source>
</reference>
<evidence type="ECO:0000313" key="2">
    <source>
        <dbReference type="EMBL" id="WDE97879.1"/>
    </source>
</evidence>
<dbReference type="Proteomes" id="UP001214250">
    <property type="component" value="Chromosome 2"/>
</dbReference>
<evidence type="ECO:0000313" key="3">
    <source>
        <dbReference type="Proteomes" id="UP001214250"/>
    </source>
</evidence>
<protein>
    <submittedName>
        <fullName evidence="2">AtpZ/AtpI family protein</fullName>
    </submittedName>
</protein>
<dbReference type="Pfam" id="PF09527">
    <property type="entry name" value="ATPase_gene1"/>
    <property type="match status" value="1"/>
</dbReference>
<sequence>MNNQEKIKENKAAEPPHRSPVILGSSLGTELAVAIFLFGGAGYWADKKYGTSPCFLLIGIALSFIYGGYAVWKLVRMMSKPKPKKDENKSNESDT</sequence>
<feature type="transmembrane region" description="Helical" evidence="1">
    <location>
        <begin position="21"/>
        <end position="43"/>
    </location>
</feature>
<keyword evidence="3" id="KW-1185">Reference proteome</keyword>
<keyword evidence="1" id="KW-0812">Transmembrane</keyword>
<keyword evidence="1" id="KW-0472">Membrane</keyword>
<evidence type="ECO:0000256" key="1">
    <source>
        <dbReference type="SAM" id="Phobius"/>
    </source>
</evidence>
<gene>
    <name evidence="2" type="ORF">PQO03_18805</name>
</gene>